<sequence>MYIDLWEQTNQPINIPVNKKCKMIIKTKSVDNLEILASSYSADLITGYIQNTPPSFKHYKKGDKVIFHKEHIQDVYT</sequence>
<organism evidence="1">
    <name type="scientific">viral metagenome</name>
    <dbReference type="NCBI Taxonomy" id="1070528"/>
    <lineage>
        <taxon>unclassified sequences</taxon>
        <taxon>metagenomes</taxon>
        <taxon>organismal metagenomes</taxon>
    </lineage>
</organism>
<dbReference type="AlphaFoldDB" id="A0A6C0BFY8"/>
<accession>A0A6C0BFY8</accession>
<dbReference type="EMBL" id="MN739140">
    <property type="protein sequence ID" value="QHS90499.1"/>
    <property type="molecule type" value="Genomic_DNA"/>
</dbReference>
<protein>
    <submittedName>
        <fullName evidence="1">Uncharacterized protein</fullName>
    </submittedName>
</protein>
<reference evidence="1" key="1">
    <citation type="journal article" date="2020" name="Nature">
        <title>Giant virus diversity and host interactions through global metagenomics.</title>
        <authorList>
            <person name="Schulz F."/>
            <person name="Roux S."/>
            <person name="Paez-Espino D."/>
            <person name="Jungbluth S."/>
            <person name="Walsh D.A."/>
            <person name="Denef V.J."/>
            <person name="McMahon K.D."/>
            <person name="Konstantinidis K.T."/>
            <person name="Eloe-Fadrosh E.A."/>
            <person name="Kyrpides N.C."/>
            <person name="Woyke T."/>
        </authorList>
    </citation>
    <scope>NUCLEOTIDE SEQUENCE</scope>
    <source>
        <strain evidence="1">GVMAG-M-3300010354-11</strain>
    </source>
</reference>
<proteinExistence type="predicted"/>
<evidence type="ECO:0000313" key="1">
    <source>
        <dbReference type="EMBL" id="QHS90499.1"/>
    </source>
</evidence>
<name>A0A6C0BFY8_9ZZZZ</name>